<evidence type="ECO:0000313" key="11">
    <source>
        <dbReference type="EMBL" id="ORY95507.1"/>
    </source>
</evidence>
<feature type="compositionally biased region" description="Low complexity" evidence="9">
    <location>
        <begin position="342"/>
        <end position="355"/>
    </location>
</feature>
<dbReference type="STRING" id="13706.A0A1X2HA08"/>
<dbReference type="InterPro" id="IPR051421">
    <property type="entry name" value="RNA_Proc_DNA_Dmg_Regulator"/>
</dbReference>
<keyword evidence="8" id="KW-0131">Cell cycle</keyword>
<evidence type="ECO:0000256" key="9">
    <source>
        <dbReference type="SAM" id="MobiDB-lite"/>
    </source>
</evidence>
<evidence type="ECO:0000313" key="12">
    <source>
        <dbReference type="Proteomes" id="UP000242180"/>
    </source>
</evidence>
<protein>
    <submittedName>
        <fullName evidence="11">Telomere stability and silencing-domain-containing protein</fullName>
    </submittedName>
</protein>
<dbReference type="AlphaFoldDB" id="A0A1X2HA08"/>
<feature type="compositionally biased region" description="Acidic residues" evidence="9">
    <location>
        <begin position="299"/>
        <end position="338"/>
    </location>
</feature>
<dbReference type="Proteomes" id="UP000242180">
    <property type="component" value="Unassembled WGS sequence"/>
</dbReference>
<keyword evidence="6" id="KW-0508">mRNA splicing</keyword>
<dbReference type="Pfam" id="PF22782">
    <property type="entry name" value="SDE2"/>
    <property type="match status" value="1"/>
</dbReference>
<dbReference type="InParanoid" id="A0A1X2HA08"/>
<feature type="domain" description="SDE2-like" evidence="10">
    <location>
        <begin position="81"/>
        <end position="181"/>
    </location>
</feature>
<feature type="compositionally biased region" description="Polar residues" evidence="9">
    <location>
        <begin position="253"/>
        <end position="268"/>
    </location>
</feature>
<keyword evidence="12" id="KW-1185">Reference proteome</keyword>
<keyword evidence="4" id="KW-0963">Cytoplasm</keyword>
<evidence type="ECO:0000256" key="3">
    <source>
        <dbReference type="ARBA" id="ARBA00008726"/>
    </source>
</evidence>
<proteinExistence type="inferred from homology"/>
<reference evidence="11 12" key="1">
    <citation type="submission" date="2016-07" db="EMBL/GenBank/DDBJ databases">
        <title>Pervasive Adenine N6-methylation of Active Genes in Fungi.</title>
        <authorList>
            <consortium name="DOE Joint Genome Institute"/>
            <person name="Mondo S.J."/>
            <person name="Dannebaum R.O."/>
            <person name="Kuo R.C."/>
            <person name="Labutti K."/>
            <person name="Haridas S."/>
            <person name="Kuo A."/>
            <person name="Salamov A."/>
            <person name="Ahrendt S.R."/>
            <person name="Lipzen A."/>
            <person name="Sullivan W."/>
            <person name="Andreopoulos W.B."/>
            <person name="Clum A."/>
            <person name="Lindquist E."/>
            <person name="Daum C."/>
            <person name="Ramamoorthy G.K."/>
            <person name="Gryganskyi A."/>
            <person name="Culley D."/>
            <person name="Magnuson J.K."/>
            <person name="James T.Y."/>
            <person name="O'Malley M.A."/>
            <person name="Stajich J.E."/>
            <person name="Spatafora J.W."/>
            <person name="Visel A."/>
            <person name="Grigoriev I.V."/>
        </authorList>
    </citation>
    <scope>NUCLEOTIDE SEQUENCE [LARGE SCALE GENOMIC DNA]</scope>
    <source>
        <strain evidence="11 12">NRRL 2496</strain>
    </source>
</reference>
<dbReference type="GO" id="GO:0008380">
    <property type="term" value="P:RNA splicing"/>
    <property type="evidence" value="ECO:0007669"/>
    <property type="project" value="UniProtKB-KW"/>
</dbReference>
<name>A0A1X2HA08_SYNRA</name>
<evidence type="ECO:0000256" key="2">
    <source>
        <dbReference type="ARBA" id="ARBA00004496"/>
    </source>
</evidence>
<sequence length="364" mass="40690">MHYNQAIVSLFGGLKPVCVTFDGTETPTVMDLKYRLASMTSIDEQDQRITTVGGLPMDNSRELFDESEGPLMLSMSLRLCGGKGGFGSMLRAQGGRMNAQKTTNFEACRDLQGRRIRTVNEAKKLQEELEKIPEREKERRERIQKKIEKALREPEQPKHLFDDNQFLEDREEMIDSVKSAVGSLFKKQKTEKSAAAAAMMASMYDDDDEDEDEDDEDEEDDDEAMDGEPEPKKQKQEAEQETKKDKGKGKAVASNTVTAESATRSGSGTPTGGADGDDNDEGDDKENTKKVLSDFLETNYDEDYDSEEDEDFEDQGDDDSSEDDEEDLVEEENDEEVQVPDQKGASSASSSSQKKTTGKRRRGN</sequence>
<comment type="similarity">
    <text evidence="3">Belongs to the SDE2 family.</text>
</comment>
<dbReference type="OMA" id="DTHSIED"/>
<dbReference type="GO" id="GO:0006397">
    <property type="term" value="P:mRNA processing"/>
    <property type="evidence" value="ECO:0007669"/>
    <property type="project" value="UniProtKB-KW"/>
</dbReference>
<dbReference type="PANTHER" id="PTHR12786">
    <property type="entry name" value="SPLICING FACTOR SF3A-RELATED"/>
    <property type="match status" value="1"/>
</dbReference>
<evidence type="ECO:0000256" key="8">
    <source>
        <dbReference type="ARBA" id="ARBA00023306"/>
    </source>
</evidence>
<dbReference type="GO" id="GO:0005634">
    <property type="term" value="C:nucleus"/>
    <property type="evidence" value="ECO:0007669"/>
    <property type="project" value="UniProtKB-SubCell"/>
</dbReference>
<evidence type="ECO:0000256" key="4">
    <source>
        <dbReference type="ARBA" id="ARBA00022490"/>
    </source>
</evidence>
<comment type="subcellular location">
    <subcellularLocation>
        <location evidence="2">Cytoplasm</location>
    </subcellularLocation>
    <subcellularLocation>
        <location evidence="1">Nucleus</location>
    </subcellularLocation>
</comment>
<accession>A0A1X2HA08</accession>
<feature type="compositionally biased region" description="Basic and acidic residues" evidence="9">
    <location>
        <begin position="229"/>
        <end position="244"/>
    </location>
</feature>
<gene>
    <name evidence="11" type="ORF">BCR43DRAFT_525230</name>
</gene>
<dbReference type="PANTHER" id="PTHR12786:SF1">
    <property type="entry name" value="SPLICING REGULATOR SDE2"/>
    <property type="match status" value="1"/>
</dbReference>
<evidence type="ECO:0000256" key="1">
    <source>
        <dbReference type="ARBA" id="ARBA00004123"/>
    </source>
</evidence>
<evidence type="ECO:0000256" key="6">
    <source>
        <dbReference type="ARBA" id="ARBA00023187"/>
    </source>
</evidence>
<feature type="region of interest" description="Disordered" evidence="9">
    <location>
        <begin position="196"/>
        <end position="364"/>
    </location>
</feature>
<evidence type="ECO:0000256" key="7">
    <source>
        <dbReference type="ARBA" id="ARBA00023242"/>
    </source>
</evidence>
<keyword evidence="5" id="KW-0507">mRNA processing</keyword>
<dbReference type="OrthoDB" id="547031at2759"/>
<dbReference type="EMBL" id="MCGN01000006">
    <property type="protein sequence ID" value="ORY95507.1"/>
    <property type="molecule type" value="Genomic_DNA"/>
</dbReference>
<evidence type="ECO:0000259" key="10">
    <source>
        <dbReference type="Pfam" id="PF22782"/>
    </source>
</evidence>
<evidence type="ECO:0000256" key="5">
    <source>
        <dbReference type="ARBA" id="ARBA00022664"/>
    </source>
</evidence>
<comment type="caution">
    <text evidence="11">The sequence shown here is derived from an EMBL/GenBank/DDBJ whole genome shotgun (WGS) entry which is preliminary data.</text>
</comment>
<feature type="compositionally biased region" description="Acidic residues" evidence="9">
    <location>
        <begin position="275"/>
        <end position="284"/>
    </location>
</feature>
<feature type="compositionally biased region" description="Acidic residues" evidence="9">
    <location>
        <begin position="204"/>
        <end position="228"/>
    </location>
</feature>
<dbReference type="GO" id="GO:0005737">
    <property type="term" value="C:cytoplasm"/>
    <property type="evidence" value="ECO:0007669"/>
    <property type="project" value="UniProtKB-SubCell"/>
</dbReference>
<organism evidence="11 12">
    <name type="scientific">Syncephalastrum racemosum</name>
    <name type="common">Filamentous fungus</name>
    <dbReference type="NCBI Taxonomy" id="13706"/>
    <lineage>
        <taxon>Eukaryota</taxon>
        <taxon>Fungi</taxon>
        <taxon>Fungi incertae sedis</taxon>
        <taxon>Mucoromycota</taxon>
        <taxon>Mucoromycotina</taxon>
        <taxon>Mucoromycetes</taxon>
        <taxon>Mucorales</taxon>
        <taxon>Syncephalastraceae</taxon>
        <taxon>Syncephalastrum</taxon>
    </lineage>
</organism>
<keyword evidence="7" id="KW-0539">Nucleus</keyword>
<dbReference type="InterPro" id="IPR053822">
    <property type="entry name" value="SDE2-like_dom"/>
</dbReference>